<organism evidence="2 3">
    <name type="scientific">Caerostris extrusa</name>
    <name type="common">Bark spider</name>
    <name type="synonym">Caerostris bankana</name>
    <dbReference type="NCBI Taxonomy" id="172846"/>
    <lineage>
        <taxon>Eukaryota</taxon>
        <taxon>Metazoa</taxon>
        <taxon>Ecdysozoa</taxon>
        <taxon>Arthropoda</taxon>
        <taxon>Chelicerata</taxon>
        <taxon>Arachnida</taxon>
        <taxon>Araneae</taxon>
        <taxon>Araneomorphae</taxon>
        <taxon>Entelegynae</taxon>
        <taxon>Araneoidea</taxon>
        <taxon>Araneidae</taxon>
        <taxon>Caerostris</taxon>
    </lineage>
</organism>
<name>A0AAV4R179_CAEEX</name>
<dbReference type="EMBL" id="BPLR01007037">
    <property type="protein sequence ID" value="GIY14037.1"/>
    <property type="molecule type" value="Genomic_DNA"/>
</dbReference>
<dbReference type="AlphaFoldDB" id="A0AAV4R179"/>
<feature type="compositionally biased region" description="Basic and acidic residues" evidence="1">
    <location>
        <begin position="68"/>
        <end position="91"/>
    </location>
</feature>
<protein>
    <submittedName>
        <fullName evidence="2">Uncharacterized protein</fullName>
    </submittedName>
</protein>
<comment type="caution">
    <text evidence="2">The sequence shown here is derived from an EMBL/GenBank/DDBJ whole genome shotgun (WGS) entry which is preliminary data.</text>
</comment>
<feature type="region of interest" description="Disordered" evidence="1">
    <location>
        <begin position="59"/>
        <end position="91"/>
    </location>
</feature>
<evidence type="ECO:0000313" key="3">
    <source>
        <dbReference type="Proteomes" id="UP001054945"/>
    </source>
</evidence>
<gene>
    <name evidence="2" type="ORF">CEXT_720661</name>
</gene>
<sequence>MWLLTIGAAMRHREKEDTSSLLLPEIKRNARANWYLITVQHKVESGVMNKESGYEFMNKESGVMNKESGVRDRDNESGVREIESGLSNKDS</sequence>
<evidence type="ECO:0000313" key="2">
    <source>
        <dbReference type="EMBL" id="GIY14037.1"/>
    </source>
</evidence>
<dbReference type="Proteomes" id="UP001054945">
    <property type="component" value="Unassembled WGS sequence"/>
</dbReference>
<accession>A0AAV4R179</accession>
<keyword evidence="3" id="KW-1185">Reference proteome</keyword>
<reference evidence="2 3" key="1">
    <citation type="submission" date="2021-06" db="EMBL/GenBank/DDBJ databases">
        <title>Caerostris extrusa draft genome.</title>
        <authorList>
            <person name="Kono N."/>
            <person name="Arakawa K."/>
        </authorList>
    </citation>
    <scope>NUCLEOTIDE SEQUENCE [LARGE SCALE GENOMIC DNA]</scope>
</reference>
<evidence type="ECO:0000256" key="1">
    <source>
        <dbReference type="SAM" id="MobiDB-lite"/>
    </source>
</evidence>
<proteinExistence type="predicted"/>